<dbReference type="GO" id="GO:0008270">
    <property type="term" value="F:zinc ion binding"/>
    <property type="evidence" value="ECO:0007669"/>
    <property type="project" value="UniProtKB-KW"/>
</dbReference>
<keyword evidence="5" id="KW-1185">Reference proteome</keyword>
<feature type="region of interest" description="Disordered" evidence="2">
    <location>
        <begin position="48"/>
        <end position="151"/>
    </location>
</feature>
<evidence type="ECO:0000259" key="3">
    <source>
        <dbReference type="PROSITE" id="PS50157"/>
    </source>
</evidence>
<feature type="region of interest" description="Disordered" evidence="2">
    <location>
        <begin position="651"/>
        <end position="728"/>
    </location>
</feature>
<feature type="compositionally biased region" description="Polar residues" evidence="2">
    <location>
        <begin position="716"/>
        <end position="725"/>
    </location>
</feature>
<keyword evidence="1" id="KW-0479">Metal-binding</keyword>
<keyword evidence="1" id="KW-0862">Zinc</keyword>
<dbReference type="STRING" id="1262450.S3BW88"/>
<feature type="region of interest" description="Disordered" evidence="2">
    <location>
        <begin position="354"/>
        <end position="389"/>
    </location>
</feature>
<accession>S3BW88</accession>
<feature type="region of interest" description="Disordered" evidence="2">
    <location>
        <begin position="1"/>
        <end position="26"/>
    </location>
</feature>
<feature type="compositionally biased region" description="Basic and acidic residues" evidence="2">
    <location>
        <begin position="443"/>
        <end position="464"/>
    </location>
</feature>
<evidence type="ECO:0000256" key="1">
    <source>
        <dbReference type="PROSITE-ProRule" id="PRU00042"/>
    </source>
</evidence>
<feature type="compositionally biased region" description="Low complexity" evidence="2">
    <location>
        <begin position="502"/>
        <end position="527"/>
    </location>
</feature>
<sequence>MPSQPAMAVEAESLSPANLSAARQHIRTLSTSEREALLRALLEQYESPQGALAEGPSTHPAPASSIPAVPGTIFECPSLPEETENDGSHHPTALSPAPKHPKRSASSSTSTSWPIRSASASAVTTQQSPKQPHVRSHSISHSALRSSFSTNRQTADSVALFHYRSKSYSTSPELDSKAREKAKATAIAVATPAPAEPRASTESTDTIFHGGLNIITPANADILQGPATVGNSLSEARPFAYWCTSCGDQFSHRSPWAEHDVTCRATGRHNGRKRHSRPQRAWACGFCAAFLGSVERYHDHVAGHLERGKTLADWHYANVIYGLLHQPVVHKAWKRIWAARAAALPVGHRPKATWPSGCKFPTKRTDANAKSTPRTSSDTRDSSSTDNNGENVVYLGLKEALESFDPAVESAALIVLHAESLAIFISVPIEDGSSSRGGSRGRSRGDIDKDRQRPRARPRGRDEEGVQTATATAAAMTTATITVTTIKSTTPTEVAESPKPDATQPTARAATTAAPASPPSTTVAPPVAAPISAPAAASASTPTPAPLTLVAGRSKDDPLPALPLFATVTASLPPPPASNTNKSAKKESKTRRTSVRATALKPLNLFRSKEPETASKDKDKEKEKEKEKSKDKDKDATAIRKAFKARALALGSLTTVTAGSPPNTTTYRPTYWADRPLPPLIMDDNPAASLAASSSSPSPSSSPDTQARLMSADHYTLTSPASSQPPKAEALDMDTMAAAYVDDFMTAINAKRAVRG</sequence>
<name>S3BW88_OPHP1</name>
<evidence type="ECO:0000256" key="2">
    <source>
        <dbReference type="SAM" id="MobiDB-lite"/>
    </source>
</evidence>
<reference evidence="4 5" key="1">
    <citation type="journal article" date="2013" name="BMC Genomics">
        <title>The genome and transcriptome of the pine saprophyte Ophiostoma piceae, and a comparison with the bark beetle-associated pine pathogen Grosmannia clavigera.</title>
        <authorList>
            <person name="Haridas S."/>
            <person name="Wang Y."/>
            <person name="Lim L."/>
            <person name="Massoumi Alamouti S."/>
            <person name="Jackman S."/>
            <person name="Docking R."/>
            <person name="Robertson G."/>
            <person name="Birol I."/>
            <person name="Bohlmann J."/>
            <person name="Breuil C."/>
        </authorList>
    </citation>
    <scope>NUCLEOTIDE SEQUENCE [LARGE SCALE GENOMIC DNA]</scope>
    <source>
        <strain evidence="4 5">UAMH 11346</strain>
    </source>
</reference>
<feature type="compositionally biased region" description="Polar residues" evidence="2">
    <location>
        <begin position="652"/>
        <end position="668"/>
    </location>
</feature>
<dbReference type="InterPro" id="IPR013087">
    <property type="entry name" value="Znf_C2H2_type"/>
</dbReference>
<dbReference type="Proteomes" id="UP000016923">
    <property type="component" value="Unassembled WGS sequence"/>
</dbReference>
<dbReference type="eggNOG" id="ENOG502SEC6">
    <property type="taxonomic scope" value="Eukaryota"/>
</dbReference>
<dbReference type="PROSITE" id="PS50157">
    <property type="entry name" value="ZINC_FINGER_C2H2_2"/>
    <property type="match status" value="1"/>
</dbReference>
<keyword evidence="1" id="KW-0863">Zinc-finger</keyword>
<evidence type="ECO:0000313" key="4">
    <source>
        <dbReference type="EMBL" id="EPE05524.1"/>
    </source>
</evidence>
<dbReference type="EMBL" id="KE148156">
    <property type="protein sequence ID" value="EPE05524.1"/>
    <property type="molecule type" value="Genomic_DNA"/>
</dbReference>
<proteinExistence type="predicted"/>
<evidence type="ECO:0000313" key="5">
    <source>
        <dbReference type="Proteomes" id="UP000016923"/>
    </source>
</evidence>
<feature type="region of interest" description="Disordered" evidence="2">
    <location>
        <begin position="430"/>
        <end position="527"/>
    </location>
</feature>
<dbReference type="VEuPathDB" id="FungiDB:F503_02263"/>
<feature type="compositionally biased region" description="Low complexity" evidence="2">
    <location>
        <begin position="104"/>
        <end position="122"/>
    </location>
</feature>
<dbReference type="AlphaFoldDB" id="S3BW88"/>
<feature type="domain" description="C2H2-type" evidence="3">
    <location>
        <begin position="241"/>
        <end position="274"/>
    </location>
</feature>
<gene>
    <name evidence="4" type="ORF">F503_02263</name>
</gene>
<feature type="compositionally biased region" description="Low complexity" evidence="2">
    <location>
        <begin position="139"/>
        <end position="149"/>
    </location>
</feature>
<dbReference type="HOGENOM" id="CLU_383634_0_0_1"/>
<feature type="compositionally biased region" description="Low complexity" evidence="2">
    <location>
        <begin position="686"/>
        <end position="703"/>
    </location>
</feature>
<organism evidence="4 5">
    <name type="scientific">Ophiostoma piceae (strain UAMH 11346)</name>
    <name type="common">Sap stain fungus</name>
    <dbReference type="NCBI Taxonomy" id="1262450"/>
    <lineage>
        <taxon>Eukaryota</taxon>
        <taxon>Fungi</taxon>
        <taxon>Dikarya</taxon>
        <taxon>Ascomycota</taxon>
        <taxon>Pezizomycotina</taxon>
        <taxon>Sordariomycetes</taxon>
        <taxon>Sordariomycetidae</taxon>
        <taxon>Ophiostomatales</taxon>
        <taxon>Ophiostomataceae</taxon>
        <taxon>Ophiostoma</taxon>
    </lineage>
</organism>
<dbReference type="OrthoDB" id="654211at2759"/>
<protein>
    <recommendedName>
        <fullName evidence="3">C2H2-type domain-containing protein</fullName>
    </recommendedName>
</protein>
<feature type="compositionally biased region" description="Basic and acidic residues" evidence="2">
    <location>
        <begin position="607"/>
        <end position="638"/>
    </location>
</feature>
<feature type="compositionally biased region" description="Low complexity" evidence="2">
    <location>
        <begin position="468"/>
        <end position="492"/>
    </location>
</feature>
<feature type="region of interest" description="Disordered" evidence="2">
    <location>
        <begin position="567"/>
        <end position="638"/>
    </location>
</feature>